<dbReference type="Gene3D" id="1.20.1250.20">
    <property type="entry name" value="MFS general substrate transporter like domains"/>
    <property type="match status" value="1"/>
</dbReference>
<feature type="transmembrane region" description="Helical" evidence="6">
    <location>
        <begin position="58"/>
        <end position="78"/>
    </location>
</feature>
<evidence type="ECO:0000313" key="8">
    <source>
        <dbReference type="Proteomes" id="UP000000235"/>
    </source>
</evidence>
<dbReference type="SUPFAM" id="SSF103473">
    <property type="entry name" value="MFS general substrate transporter"/>
    <property type="match status" value="1"/>
</dbReference>
<keyword evidence="5 6" id="KW-0472">Membrane</keyword>
<proteinExistence type="predicted"/>
<dbReference type="AlphaFoldDB" id="A4X2N6"/>
<dbReference type="eggNOG" id="COG2814">
    <property type="taxonomic scope" value="Bacteria"/>
</dbReference>
<feature type="transmembrane region" description="Helical" evidence="6">
    <location>
        <begin position="183"/>
        <end position="204"/>
    </location>
</feature>
<reference evidence="8" key="1">
    <citation type="journal article" date="2007" name="Proc. Natl. Acad. Sci. U.S.A.">
        <title>Genome sequencing reveals complex secondary metabolome in the marine actinomycete Salinispora tropica.</title>
        <authorList>
            <person name="Udwary D.W."/>
            <person name="Zeigler L."/>
            <person name="Asolkar R.N."/>
            <person name="Singan V."/>
            <person name="Lapidus A."/>
            <person name="Fenical W."/>
            <person name="Jensen P.R."/>
            <person name="Moore B.S."/>
        </authorList>
    </citation>
    <scope>NUCLEOTIDE SEQUENCE [LARGE SCALE GENOMIC DNA]</scope>
    <source>
        <strain evidence="8">ATCC BAA-916 / DSM 44818 / CNB-440</strain>
    </source>
</reference>
<feature type="transmembrane region" description="Helical" evidence="6">
    <location>
        <begin position="266"/>
        <end position="287"/>
    </location>
</feature>
<feature type="transmembrane region" description="Helical" evidence="6">
    <location>
        <begin position="153"/>
        <end position="177"/>
    </location>
</feature>
<dbReference type="Pfam" id="PF07690">
    <property type="entry name" value="MFS_1"/>
    <property type="match status" value="1"/>
</dbReference>
<evidence type="ECO:0000256" key="5">
    <source>
        <dbReference type="ARBA" id="ARBA00023136"/>
    </source>
</evidence>
<keyword evidence="3 6" id="KW-0812">Transmembrane</keyword>
<feature type="transmembrane region" description="Helical" evidence="6">
    <location>
        <begin position="25"/>
        <end position="46"/>
    </location>
</feature>
<dbReference type="GO" id="GO:0005886">
    <property type="term" value="C:plasma membrane"/>
    <property type="evidence" value="ECO:0007669"/>
    <property type="project" value="UniProtKB-SubCell"/>
</dbReference>
<dbReference type="HOGENOM" id="CLU_042273_0_0_11"/>
<evidence type="ECO:0000256" key="1">
    <source>
        <dbReference type="ARBA" id="ARBA00004651"/>
    </source>
</evidence>
<sequence>MVDRNRIPLLSAYRPVLTDNRYSRLISASAVSFLGDGMALVGIPWLAIQLAKPNQGGVVAGLSLAAYSLPGAVGALALGRWFGSMSSQKLVVANTGLRALGLAAIAALAATDRLNTFTYIALLAASSLFSAWGNAGLYAIVSRLFADGRQLPANALLSVSQQISIIIGPAIAGIILLELDGSAILAVNAISYLILLTTVARLELPQQLATTRRTGVMAGFRILAQRPHLVALLLVTAAFFFLYGPVEVGLPLYVAGSLAGSGQLLGAFWTAFGVGAVIGGFAGGTLARAPRWPAVIAIIFGWGLTLLPFGMTNSTLATMTSFALGGLIYGPFPAFTISLFQQAADASELTSVLAARSAVTTTATPLGAALGGPLVALWGAADTLLYSGIATITLAVLVTASMPLLKRSTLGGEVKDQFTVIGR</sequence>
<feature type="transmembrane region" description="Helical" evidence="6">
    <location>
        <begin position="90"/>
        <end position="111"/>
    </location>
</feature>
<evidence type="ECO:0000313" key="7">
    <source>
        <dbReference type="EMBL" id="ABP53136.1"/>
    </source>
</evidence>
<keyword evidence="8" id="KW-1185">Reference proteome</keyword>
<keyword evidence="4 6" id="KW-1133">Transmembrane helix</keyword>
<dbReference type="GO" id="GO:0022857">
    <property type="term" value="F:transmembrane transporter activity"/>
    <property type="evidence" value="ECO:0007669"/>
    <property type="project" value="InterPro"/>
</dbReference>
<organism evidence="7 8">
    <name type="scientific">Salinispora tropica (strain ATCC BAA-916 / DSM 44818 / JCM 13857 / NBRC 105044 / CNB-440)</name>
    <dbReference type="NCBI Taxonomy" id="369723"/>
    <lineage>
        <taxon>Bacteria</taxon>
        <taxon>Bacillati</taxon>
        <taxon>Actinomycetota</taxon>
        <taxon>Actinomycetes</taxon>
        <taxon>Micromonosporales</taxon>
        <taxon>Micromonosporaceae</taxon>
        <taxon>Salinispora</taxon>
    </lineage>
</organism>
<name>A4X2N6_SALTO</name>
<feature type="transmembrane region" description="Helical" evidence="6">
    <location>
        <begin position="352"/>
        <end position="378"/>
    </location>
</feature>
<feature type="transmembrane region" description="Helical" evidence="6">
    <location>
        <begin position="384"/>
        <end position="405"/>
    </location>
</feature>
<evidence type="ECO:0000256" key="2">
    <source>
        <dbReference type="ARBA" id="ARBA00022475"/>
    </source>
</evidence>
<feature type="transmembrane region" description="Helical" evidence="6">
    <location>
        <begin position="317"/>
        <end position="340"/>
    </location>
</feature>
<dbReference type="Proteomes" id="UP000000235">
    <property type="component" value="Chromosome"/>
</dbReference>
<accession>A4X2N6</accession>
<dbReference type="PANTHER" id="PTHR23513:SF6">
    <property type="entry name" value="MAJOR FACILITATOR SUPERFAMILY ASSOCIATED DOMAIN-CONTAINING PROTEIN"/>
    <property type="match status" value="1"/>
</dbReference>
<dbReference type="STRING" id="369723.Strop_0659"/>
<dbReference type="CDD" id="cd06173">
    <property type="entry name" value="MFS_MefA_like"/>
    <property type="match status" value="1"/>
</dbReference>
<dbReference type="PANTHER" id="PTHR23513">
    <property type="entry name" value="INTEGRAL MEMBRANE EFFLUX PROTEIN-RELATED"/>
    <property type="match status" value="1"/>
</dbReference>
<feature type="transmembrane region" description="Helical" evidence="6">
    <location>
        <begin position="294"/>
        <end position="311"/>
    </location>
</feature>
<feature type="transmembrane region" description="Helical" evidence="6">
    <location>
        <begin position="229"/>
        <end position="246"/>
    </location>
</feature>
<keyword evidence="2" id="KW-1003">Cell membrane</keyword>
<evidence type="ECO:0000256" key="6">
    <source>
        <dbReference type="SAM" id="Phobius"/>
    </source>
</evidence>
<dbReference type="RefSeq" id="WP_011904570.1">
    <property type="nucleotide sequence ID" value="NC_009380.1"/>
</dbReference>
<feature type="transmembrane region" description="Helical" evidence="6">
    <location>
        <begin position="117"/>
        <end position="141"/>
    </location>
</feature>
<evidence type="ECO:0000256" key="4">
    <source>
        <dbReference type="ARBA" id="ARBA00022989"/>
    </source>
</evidence>
<comment type="subcellular location">
    <subcellularLocation>
        <location evidence="1">Cell membrane</location>
        <topology evidence="1">Multi-pass membrane protein</topology>
    </subcellularLocation>
</comment>
<dbReference type="InterPro" id="IPR022324">
    <property type="entry name" value="Bacilysin_exporter_BacE_put"/>
</dbReference>
<protein>
    <submittedName>
        <fullName evidence="7">Major facilitator superfamily MFS_1</fullName>
    </submittedName>
</protein>
<dbReference type="InterPro" id="IPR011701">
    <property type="entry name" value="MFS"/>
</dbReference>
<evidence type="ECO:0000256" key="3">
    <source>
        <dbReference type="ARBA" id="ARBA00022692"/>
    </source>
</evidence>
<gene>
    <name evidence="7" type="ordered locus">Strop_0659</name>
</gene>
<dbReference type="KEGG" id="stp:Strop_0659"/>
<dbReference type="EMBL" id="CP000667">
    <property type="protein sequence ID" value="ABP53136.1"/>
    <property type="molecule type" value="Genomic_DNA"/>
</dbReference>
<dbReference type="PRINTS" id="PR01988">
    <property type="entry name" value="EXPORTERBACE"/>
</dbReference>
<dbReference type="InterPro" id="IPR036259">
    <property type="entry name" value="MFS_trans_sf"/>
</dbReference>